<dbReference type="AlphaFoldDB" id="A0A8J4VXZ5"/>
<name>A0A8J4VXZ5_9ROSI</name>
<accession>A0A8J4VXZ5</accession>
<dbReference type="EMBL" id="JRKL02000092">
    <property type="protein sequence ID" value="KAF3975250.1"/>
    <property type="molecule type" value="Genomic_DNA"/>
</dbReference>
<keyword evidence="2" id="KW-1185">Reference proteome</keyword>
<comment type="caution">
    <text evidence="1">The sequence shown here is derived from an EMBL/GenBank/DDBJ whole genome shotgun (WGS) entry which is preliminary data.</text>
</comment>
<evidence type="ECO:0000313" key="1">
    <source>
        <dbReference type="EMBL" id="KAF3975250.1"/>
    </source>
</evidence>
<proteinExistence type="predicted"/>
<evidence type="ECO:0000313" key="2">
    <source>
        <dbReference type="Proteomes" id="UP000737018"/>
    </source>
</evidence>
<dbReference type="Proteomes" id="UP000737018">
    <property type="component" value="Unassembled WGS sequence"/>
</dbReference>
<reference evidence="1" key="1">
    <citation type="submission" date="2020-03" db="EMBL/GenBank/DDBJ databases">
        <title>Castanea mollissima Vanexum genome sequencing.</title>
        <authorList>
            <person name="Staton M."/>
        </authorList>
    </citation>
    <scope>NUCLEOTIDE SEQUENCE</scope>
    <source>
        <tissue evidence="1">Leaf</tissue>
    </source>
</reference>
<gene>
    <name evidence="1" type="ORF">CMV_001480</name>
</gene>
<protein>
    <submittedName>
        <fullName evidence="1">Uncharacterized protein</fullName>
    </submittedName>
</protein>
<sequence>MAGAEKLWVEQQRCSVSKDARVGLESWDKNHLLSLLEITCLKEARMVYVTTMSVWRWYLMLGNRTPVGG</sequence>
<organism evidence="1 2">
    <name type="scientific">Castanea mollissima</name>
    <name type="common">Chinese chestnut</name>
    <dbReference type="NCBI Taxonomy" id="60419"/>
    <lineage>
        <taxon>Eukaryota</taxon>
        <taxon>Viridiplantae</taxon>
        <taxon>Streptophyta</taxon>
        <taxon>Embryophyta</taxon>
        <taxon>Tracheophyta</taxon>
        <taxon>Spermatophyta</taxon>
        <taxon>Magnoliopsida</taxon>
        <taxon>eudicotyledons</taxon>
        <taxon>Gunneridae</taxon>
        <taxon>Pentapetalae</taxon>
        <taxon>rosids</taxon>
        <taxon>fabids</taxon>
        <taxon>Fagales</taxon>
        <taxon>Fagaceae</taxon>
        <taxon>Castanea</taxon>
    </lineage>
</organism>